<dbReference type="SUPFAM" id="SSF56281">
    <property type="entry name" value="Metallo-hydrolase/oxidoreductase"/>
    <property type="match status" value="1"/>
</dbReference>
<dbReference type="Gene3D" id="3.60.15.10">
    <property type="entry name" value="Ribonuclease Z/Hydroxyacylglutathione hydrolase-like"/>
    <property type="match status" value="1"/>
</dbReference>
<feature type="domain" description="Metallo-beta-lactamase" evidence="1">
    <location>
        <begin position="34"/>
        <end position="223"/>
    </location>
</feature>
<dbReference type="PANTHER" id="PTHR42951:SF22">
    <property type="entry name" value="METALLO BETA-LACTAMASE SUPERFAMILY LIPOPROTEIN"/>
    <property type="match status" value="1"/>
</dbReference>
<dbReference type="InterPro" id="IPR036866">
    <property type="entry name" value="RibonucZ/Hydroxyglut_hydro"/>
</dbReference>
<dbReference type="EMBL" id="JANFZH010000046">
    <property type="protein sequence ID" value="MCQ4841372.1"/>
    <property type="molecule type" value="Genomic_DNA"/>
</dbReference>
<dbReference type="Pfam" id="PF00753">
    <property type="entry name" value="Lactamase_B"/>
    <property type="match status" value="1"/>
</dbReference>
<reference evidence="2 3" key="1">
    <citation type="submission" date="2022-06" db="EMBL/GenBank/DDBJ databases">
        <title>Isolation of gut microbiota from human fecal samples.</title>
        <authorList>
            <person name="Pamer E.G."/>
            <person name="Barat B."/>
            <person name="Waligurski E."/>
            <person name="Medina S."/>
            <person name="Paddock L."/>
            <person name="Mostad J."/>
        </authorList>
    </citation>
    <scope>NUCLEOTIDE SEQUENCE [LARGE SCALE GENOMIC DNA]</scope>
    <source>
        <strain evidence="2 3">DFI.9.73</strain>
    </source>
</reference>
<evidence type="ECO:0000313" key="2">
    <source>
        <dbReference type="EMBL" id="MCQ4841372.1"/>
    </source>
</evidence>
<evidence type="ECO:0000259" key="1">
    <source>
        <dbReference type="SMART" id="SM00849"/>
    </source>
</evidence>
<evidence type="ECO:0000313" key="3">
    <source>
        <dbReference type="Proteomes" id="UP001524473"/>
    </source>
</evidence>
<organism evidence="2 3">
    <name type="scientific">Neglectibacter timonensis</name>
    <dbReference type="NCBI Taxonomy" id="1776382"/>
    <lineage>
        <taxon>Bacteria</taxon>
        <taxon>Bacillati</taxon>
        <taxon>Bacillota</taxon>
        <taxon>Clostridia</taxon>
        <taxon>Eubacteriales</taxon>
        <taxon>Oscillospiraceae</taxon>
        <taxon>Neglectibacter</taxon>
    </lineage>
</organism>
<sequence>KSLWIPFFQVSNFILQSTSEKLFDNVTVIAGLAGEQCYLVEGSEKALLIDGLSGVGSLKAFVRELTDLPVEVVNTHGHVDHCGANFEFGECRIHPADIRLMYDHSDPERRFGFAMSGARAKAMATPPTMADVIPACAVKTYPVYDGDVFDLGGVQLEVIGVPGHSFGTIVLLDRERRVVFSGDACNPNTLLFLPGSTTIEEYRESLLHFKEYQPDFDVMYGGHGRNAVPKAIIDDALELCGEIMAGTDDRMESAYTGRHCYYAKRFTGDFKRLDGGIANIAYALDGIRKK</sequence>
<dbReference type="Proteomes" id="UP001524473">
    <property type="component" value="Unassembled WGS sequence"/>
</dbReference>
<dbReference type="SMART" id="SM00849">
    <property type="entry name" value="Lactamase_B"/>
    <property type="match status" value="1"/>
</dbReference>
<comment type="caution">
    <text evidence="2">The sequence shown here is derived from an EMBL/GenBank/DDBJ whole genome shotgun (WGS) entry which is preliminary data.</text>
</comment>
<gene>
    <name evidence="2" type="ORF">NE695_15780</name>
</gene>
<dbReference type="PANTHER" id="PTHR42951">
    <property type="entry name" value="METALLO-BETA-LACTAMASE DOMAIN-CONTAINING"/>
    <property type="match status" value="1"/>
</dbReference>
<dbReference type="InterPro" id="IPR050855">
    <property type="entry name" value="NDM-1-like"/>
</dbReference>
<keyword evidence="3" id="KW-1185">Reference proteome</keyword>
<name>A0ABT1S355_9FIRM</name>
<protein>
    <submittedName>
        <fullName evidence="2">MBL fold metallo-hydrolase</fullName>
    </submittedName>
</protein>
<dbReference type="InterPro" id="IPR001279">
    <property type="entry name" value="Metallo-B-lactamas"/>
</dbReference>
<dbReference type="RefSeq" id="WP_256192316.1">
    <property type="nucleotide sequence ID" value="NZ_JANFZG010000047.1"/>
</dbReference>
<proteinExistence type="predicted"/>
<accession>A0ABT1S355</accession>
<feature type="non-terminal residue" evidence="2">
    <location>
        <position position="1"/>
    </location>
</feature>